<organism evidence="1 2">
    <name type="scientific">Agromyces mariniharenae</name>
    <dbReference type="NCBI Taxonomy" id="2604423"/>
    <lineage>
        <taxon>Bacteria</taxon>
        <taxon>Bacillati</taxon>
        <taxon>Actinomycetota</taxon>
        <taxon>Actinomycetes</taxon>
        <taxon>Micrococcales</taxon>
        <taxon>Microbacteriaceae</taxon>
        <taxon>Agromyces</taxon>
    </lineage>
</organism>
<dbReference type="PANTHER" id="PTHR11803:SF39">
    <property type="entry name" value="2-IMINOBUTANOATE_2-IMINOPROPANOATE DEAMINASE"/>
    <property type="match status" value="1"/>
</dbReference>
<comment type="caution">
    <text evidence="1">The sequence shown here is derived from an EMBL/GenBank/DDBJ whole genome shotgun (WGS) entry which is preliminary data.</text>
</comment>
<dbReference type="GO" id="GO:0005829">
    <property type="term" value="C:cytosol"/>
    <property type="evidence" value="ECO:0007669"/>
    <property type="project" value="TreeGrafter"/>
</dbReference>
<accession>A0A5S4VG51</accession>
<dbReference type="InterPro" id="IPR006175">
    <property type="entry name" value="YjgF/YER057c/UK114"/>
</dbReference>
<proteinExistence type="predicted"/>
<dbReference type="Proteomes" id="UP000325243">
    <property type="component" value="Unassembled WGS sequence"/>
</dbReference>
<gene>
    <name evidence="1" type="ORF">FYC51_04705</name>
</gene>
<evidence type="ECO:0000313" key="2">
    <source>
        <dbReference type="Proteomes" id="UP000325243"/>
    </source>
</evidence>
<dbReference type="EMBL" id="VSSB01000001">
    <property type="protein sequence ID" value="TYL53025.1"/>
    <property type="molecule type" value="Genomic_DNA"/>
</dbReference>
<sequence length="131" mass="13363">MEVIHVNPPTLHTSPAFSQGVLVRGDHDLLQVGGQNGTDASGAIVPGGIGPQTEQAMRNVLAVLEAVGADQANVIRMSILLVEGQSFEEGFAAAMPVWGPHVTAITGAHVAGLGRADALVEIEATAAIPRG</sequence>
<evidence type="ECO:0000313" key="1">
    <source>
        <dbReference type="EMBL" id="TYL53025.1"/>
    </source>
</evidence>
<dbReference type="SUPFAM" id="SSF55298">
    <property type="entry name" value="YjgF-like"/>
    <property type="match status" value="1"/>
</dbReference>
<name>A0A5S4VG51_9MICO</name>
<dbReference type="CDD" id="cd00448">
    <property type="entry name" value="YjgF_YER057c_UK114_family"/>
    <property type="match status" value="1"/>
</dbReference>
<keyword evidence="2" id="KW-1185">Reference proteome</keyword>
<reference evidence="1 2" key="1">
    <citation type="submission" date="2019-08" db="EMBL/GenBank/DDBJ databases">
        <authorList>
            <person name="Hu J."/>
        </authorList>
    </citation>
    <scope>NUCLEOTIDE SEQUENCE [LARGE SCALE GENOMIC DNA]</scope>
    <source>
        <strain evidence="1 2">NEAU-184</strain>
    </source>
</reference>
<dbReference type="Pfam" id="PF01042">
    <property type="entry name" value="Ribonuc_L-PSP"/>
    <property type="match status" value="1"/>
</dbReference>
<dbReference type="RefSeq" id="WP_148732487.1">
    <property type="nucleotide sequence ID" value="NZ_VSSB01000001.1"/>
</dbReference>
<protein>
    <submittedName>
        <fullName evidence="1">RidA family protein</fullName>
    </submittedName>
</protein>
<dbReference type="PANTHER" id="PTHR11803">
    <property type="entry name" value="2-IMINOBUTANOATE/2-IMINOPROPANOATE DEAMINASE RIDA"/>
    <property type="match status" value="1"/>
</dbReference>
<dbReference type="InterPro" id="IPR035959">
    <property type="entry name" value="RutC-like_sf"/>
</dbReference>
<dbReference type="Gene3D" id="3.30.1330.40">
    <property type="entry name" value="RutC-like"/>
    <property type="match status" value="1"/>
</dbReference>
<dbReference type="GO" id="GO:0019239">
    <property type="term" value="F:deaminase activity"/>
    <property type="evidence" value="ECO:0007669"/>
    <property type="project" value="TreeGrafter"/>
</dbReference>
<dbReference type="AlphaFoldDB" id="A0A5S4VG51"/>